<name>A0A938XB33_9CLOT</name>
<gene>
    <name evidence="1" type="ORF">H6A20_03785</name>
</gene>
<reference evidence="1" key="2">
    <citation type="journal article" date="2021" name="Sci. Rep.">
        <title>The distribution of antibiotic resistance genes in chicken gut microbiota commensals.</title>
        <authorList>
            <person name="Juricova H."/>
            <person name="Matiasovicova J."/>
            <person name="Kubasova T."/>
            <person name="Cejkova D."/>
            <person name="Rychlik I."/>
        </authorList>
    </citation>
    <scope>NUCLEOTIDE SEQUENCE</scope>
    <source>
        <strain evidence="1">An582</strain>
    </source>
</reference>
<comment type="caution">
    <text evidence="1">The sequence shown here is derived from an EMBL/GenBank/DDBJ whole genome shotgun (WGS) entry which is preliminary data.</text>
</comment>
<protein>
    <submittedName>
        <fullName evidence="1">Uncharacterized protein</fullName>
    </submittedName>
</protein>
<reference evidence="1" key="1">
    <citation type="submission" date="2020-08" db="EMBL/GenBank/DDBJ databases">
        <authorList>
            <person name="Cejkova D."/>
            <person name="Kubasova T."/>
            <person name="Jahodarova E."/>
            <person name="Rychlik I."/>
        </authorList>
    </citation>
    <scope>NUCLEOTIDE SEQUENCE</scope>
    <source>
        <strain evidence="1">An582</strain>
    </source>
</reference>
<proteinExistence type="predicted"/>
<evidence type="ECO:0000313" key="2">
    <source>
        <dbReference type="Proteomes" id="UP000705508"/>
    </source>
</evidence>
<dbReference type="EMBL" id="JACJKS010000004">
    <property type="protein sequence ID" value="MBM6947787.1"/>
    <property type="molecule type" value="Genomic_DNA"/>
</dbReference>
<dbReference type="Proteomes" id="UP000705508">
    <property type="component" value="Unassembled WGS sequence"/>
</dbReference>
<dbReference type="RefSeq" id="WP_204905840.1">
    <property type="nucleotide sequence ID" value="NZ_JACJKS010000004.1"/>
</dbReference>
<accession>A0A938XB33</accession>
<organism evidence="1 2">
    <name type="scientific">Mordavella massiliensis</name>
    <dbReference type="NCBI Taxonomy" id="1871024"/>
    <lineage>
        <taxon>Bacteria</taxon>
        <taxon>Bacillati</taxon>
        <taxon>Bacillota</taxon>
        <taxon>Clostridia</taxon>
        <taxon>Eubacteriales</taxon>
        <taxon>Clostridiaceae</taxon>
        <taxon>Mordavella</taxon>
    </lineage>
</organism>
<dbReference type="AlphaFoldDB" id="A0A938XB33"/>
<sequence>MRHFVMREKEARDYRICEKDGEIEIRDGFNGNLVVQYYDERHRVIVYIPKEWRRRITVEAGGGTILCRQSVPCPGLQLLAAEGHVIYN</sequence>
<evidence type="ECO:0000313" key="1">
    <source>
        <dbReference type="EMBL" id="MBM6947787.1"/>
    </source>
</evidence>